<proteinExistence type="inferred from homology"/>
<name>A0A1Y2FDQ6_PROLT</name>
<dbReference type="OrthoDB" id="445677at2759"/>
<feature type="compositionally biased region" description="Acidic residues" evidence="3">
    <location>
        <begin position="14"/>
        <end position="24"/>
    </location>
</feature>
<comment type="caution">
    <text evidence="5">The sequence shown here is derived from an EMBL/GenBank/DDBJ whole genome shotgun (WGS) entry which is preliminary data.</text>
</comment>
<keyword evidence="6" id="KW-1185">Reference proteome</keyword>
<evidence type="ECO:0000259" key="4">
    <source>
        <dbReference type="PROSITE" id="PS51279"/>
    </source>
</evidence>
<dbReference type="STRING" id="56484.A0A1Y2FDQ6"/>
<dbReference type="PANTHER" id="PTHR48407">
    <property type="entry name" value="CRANIOFACIAL DEVELOPMENT PROTEIN 1"/>
    <property type="match status" value="1"/>
</dbReference>
<evidence type="ECO:0000313" key="5">
    <source>
        <dbReference type="EMBL" id="ORY82050.1"/>
    </source>
</evidence>
<protein>
    <recommendedName>
        <fullName evidence="2">SWR1-complex protein 5</fullName>
    </recommendedName>
</protein>
<feature type="compositionally biased region" description="Basic and acidic residues" evidence="3">
    <location>
        <begin position="90"/>
        <end position="101"/>
    </location>
</feature>
<dbReference type="GeneID" id="63785988"/>
<feature type="compositionally biased region" description="Basic and acidic residues" evidence="3">
    <location>
        <begin position="274"/>
        <end position="286"/>
    </location>
</feature>
<organism evidence="5 6">
    <name type="scientific">Protomyces lactucae-debilis</name>
    <dbReference type="NCBI Taxonomy" id="2754530"/>
    <lineage>
        <taxon>Eukaryota</taxon>
        <taxon>Fungi</taxon>
        <taxon>Dikarya</taxon>
        <taxon>Ascomycota</taxon>
        <taxon>Taphrinomycotina</taxon>
        <taxon>Taphrinomycetes</taxon>
        <taxon>Taphrinales</taxon>
        <taxon>Protomycetaceae</taxon>
        <taxon>Protomyces</taxon>
    </lineage>
</organism>
<feature type="domain" description="BCNT-C" evidence="4">
    <location>
        <begin position="220"/>
        <end position="296"/>
    </location>
</feature>
<dbReference type="PROSITE" id="PS51279">
    <property type="entry name" value="BCNT_C"/>
    <property type="match status" value="1"/>
</dbReference>
<dbReference type="Pfam" id="PF07572">
    <property type="entry name" value="BCNT"/>
    <property type="match status" value="1"/>
</dbReference>
<comment type="similarity">
    <text evidence="1">Belongs to the SWC5 family.</text>
</comment>
<dbReference type="InterPro" id="IPR011421">
    <property type="entry name" value="BCNT-C"/>
</dbReference>
<evidence type="ECO:0000256" key="2">
    <source>
        <dbReference type="ARBA" id="ARBA00019138"/>
    </source>
</evidence>
<evidence type="ECO:0000313" key="6">
    <source>
        <dbReference type="Proteomes" id="UP000193685"/>
    </source>
</evidence>
<feature type="region of interest" description="Disordered" evidence="3">
    <location>
        <begin position="274"/>
        <end position="296"/>
    </location>
</feature>
<dbReference type="AlphaFoldDB" id="A0A1Y2FDQ6"/>
<reference evidence="5 6" key="1">
    <citation type="submission" date="2016-07" db="EMBL/GenBank/DDBJ databases">
        <title>Pervasive Adenine N6-methylation of Active Genes in Fungi.</title>
        <authorList>
            <consortium name="DOE Joint Genome Institute"/>
            <person name="Mondo S.J."/>
            <person name="Dannebaum R.O."/>
            <person name="Kuo R.C."/>
            <person name="Labutti K."/>
            <person name="Haridas S."/>
            <person name="Kuo A."/>
            <person name="Salamov A."/>
            <person name="Ahrendt S.R."/>
            <person name="Lipzen A."/>
            <person name="Sullivan W."/>
            <person name="Andreopoulos W.B."/>
            <person name="Clum A."/>
            <person name="Lindquist E."/>
            <person name="Daum C."/>
            <person name="Ramamoorthy G.K."/>
            <person name="Gryganskyi A."/>
            <person name="Culley D."/>
            <person name="Magnuson J.K."/>
            <person name="James T.Y."/>
            <person name="O'Malley M.A."/>
            <person name="Stajich J.E."/>
            <person name="Spatafora J.W."/>
            <person name="Visel A."/>
            <person name="Grigoriev I.V."/>
        </authorList>
    </citation>
    <scope>NUCLEOTIDE SEQUENCE [LARGE SCALE GENOMIC DNA]</scope>
    <source>
        <strain evidence="5 6">12-1054</strain>
    </source>
</reference>
<dbReference type="Proteomes" id="UP000193685">
    <property type="component" value="Unassembled WGS sequence"/>
</dbReference>
<evidence type="ECO:0000256" key="1">
    <source>
        <dbReference type="ARBA" id="ARBA00010465"/>
    </source>
</evidence>
<dbReference type="PANTHER" id="PTHR48407:SF1">
    <property type="entry name" value="CRANIOFACIAL DEVELOPMENT PROTEIN 1"/>
    <property type="match status" value="1"/>
</dbReference>
<feature type="region of interest" description="Disordered" evidence="3">
    <location>
        <begin position="1"/>
        <end position="133"/>
    </location>
</feature>
<accession>A0A1Y2FDQ6</accession>
<feature type="region of interest" description="Disordered" evidence="3">
    <location>
        <begin position="179"/>
        <end position="237"/>
    </location>
</feature>
<dbReference type="GO" id="GO:0000812">
    <property type="term" value="C:Swr1 complex"/>
    <property type="evidence" value="ECO:0007669"/>
    <property type="project" value="TreeGrafter"/>
</dbReference>
<feature type="compositionally biased region" description="Acidic residues" evidence="3">
    <location>
        <begin position="43"/>
        <end position="56"/>
    </location>
</feature>
<dbReference type="RefSeq" id="XP_040725184.1">
    <property type="nucleotide sequence ID" value="XM_040869389.1"/>
</dbReference>
<dbReference type="InterPro" id="IPR027124">
    <property type="entry name" value="Swc5/CFDP1/2"/>
</dbReference>
<dbReference type="OMA" id="AKKWPLW"/>
<dbReference type="EMBL" id="MCFI01000010">
    <property type="protein sequence ID" value="ORY82050.1"/>
    <property type="molecule type" value="Genomic_DNA"/>
</dbReference>
<sequence>MSREAAVNSAQLDASDDSDDEDFLPDAPLRESSRAKRSKANADEDEDDEIDSDAEEAAVQALAYDSGDEKTIALAEEDSASPTSRKRKRDERATGKDEQHDSAGFVKTRSQRQEDAAIEQETRNQAAPVSSKADVDAIWASLNAPSTTADTSTLLLDKDEYVTIQRDYTFAGEMHHEEKRVLRDSAEGRAFLAAQQQKTEKQPTENTTDSGKPKLGPPRRKRVSKLDQAAASQKAAKLNTLEKSRLEWASFVDKEGIADDLKLGNRDGYNVKQDFLRDSEGRRNDAFKAGQQQAKK</sequence>
<evidence type="ECO:0000256" key="3">
    <source>
        <dbReference type="SAM" id="MobiDB-lite"/>
    </source>
</evidence>
<gene>
    <name evidence="5" type="ORF">BCR37DRAFT_379969</name>
</gene>